<protein>
    <submittedName>
        <fullName evidence="3">Uncharacterized protein LOC113913198</fullName>
    </submittedName>
</protein>
<dbReference type="Proteomes" id="UP000515165">
    <property type="component" value="Chromosome 14"/>
</dbReference>
<organism evidence="2 3">
    <name type="scientific">Zalophus californianus</name>
    <name type="common">California sealion</name>
    <dbReference type="NCBI Taxonomy" id="9704"/>
    <lineage>
        <taxon>Eukaryota</taxon>
        <taxon>Metazoa</taxon>
        <taxon>Chordata</taxon>
        <taxon>Craniata</taxon>
        <taxon>Vertebrata</taxon>
        <taxon>Euteleostomi</taxon>
        <taxon>Mammalia</taxon>
        <taxon>Eutheria</taxon>
        <taxon>Laurasiatheria</taxon>
        <taxon>Carnivora</taxon>
        <taxon>Caniformia</taxon>
        <taxon>Pinnipedia</taxon>
        <taxon>Otariidae</taxon>
        <taxon>Zalophus</taxon>
    </lineage>
</organism>
<evidence type="ECO:0000256" key="1">
    <source>
        <dbReference type="SAM" id="MobiDB-lite"/>
    </source>
</evidence>
<gene>
    <name evidence="3" type="primary">LOC113913198</name>
</gene>
<evidence type="ECO:0000313" key="2">
    <source>
        <dbReference type="Proteomes" id="UP000515165"/>
    </source>
</evidence>
<dbReference type="RefSeq" id="XP_035579925.1">
    <property type="nucleotide sequence ID" value="XM_035724032.1"/>
</dbReference>
<feature type="region of interest" description="Disordered" evidence="1">
    <location>
        <begin position="1"/>
        <end position="33"/>
    </location>
</feature>
<name>A0A6P9EYQ3_ZALCA</name>
<feature type="region of interest" description="Disordered" evidence="1">
    <location>
        <begin position="140"/>
        <end position="247"/>
    </location>
</feature>
<feature type="region of interest" description="Disordered" evidence="1">
    <location>
        <begin position="76"/>
        <end position="117"/>
    </location>
</feature>
<sequence length="298" mass="31888">MAPEARAGQSGLLLSKGREGRSGCPPEGHLGASLAEEAREPIGQAVPPGGSMYHLRDRPGWGASTLRLVRCSEGAGAPRDWGAPWSSRWASQGQRAQCRPRRGNSGGTRNSAAVGRGRVTGGDYLGLLESASFKACDTEAHMPPEGPSRDKCTTFPAMGGGRRADESSRKRPRGALKPREAGDAWGRQAGWRPTAAACKPPAQKESRGWDTSARKALRWFRCGPRSTGRETPGFRRTGRAEGSGSLARPDCGVLTVVPSMSGTWEPGLLQKPGPSKHRTDSPWTSANTWPRRILRESC</sequence>
<proteinExistence type="predicted"/>
<feature type="compositionally biased region" description="Basic and acidic residues" evidence="1">
    <location>
        <begin position="140"/>
        <end position="152"/>
    </location>
</feature>
<dbReference type="KEGG" id="zca:113913198"/>
<dbReference type="AlphaFoldDB" id="A0A6P9EYQ3"/>
<dbReference type="GeneID" id="113913198"/>
<accession>A0A6P9EYQ3</accession>
<keyword evidence="2" id="KW-1185">Reference proteome</keyword>
<feature type="region of interest" description="Disordered" evidence="1">
    <location>
        <begin position="263"/>
        <end position="289"/>
    </location>
</feature>
<reference evidence="3" key="1">
    <citation type="submission" date="2025-08" db="UniProtKB">
        <authorList>
            <consortium name="RefSeq"/>
        </authorList>
    </citation>
    <scope>IDENTIFICATION</scope>
    <source>
        <tissue evidence="3">Blood</tissue>
    </source>
</reference>
<evidence type="ECO:0000313" key="3">
    <source>
        <dbReference type="RefSeq" id="XP_035579925.1"/>
    </source>
</evidence>